<dbReference type="STRING" id="50429.A0A2B4SZS7"/>
<dbReference type="Proteomes" id="UP000225706">
    <property type="component" value="Unassembled WGS sequence"/>
</dbReference>
<dbReference type="PANTHER" id="PTHR14221">
    <property type="entry name" value="WD REPEAT DOMAIN 44"/>
    <property type="match status" value="1"/>
</dbReference>
<evidence type="ECO:0000256" key="4">
    <source>
        <dbReference type="PROSITE-ProRule" id="PRU00221"/>
    </source>
</evidence>
<feature type="compositionally biased region" description="Low complexity" evidence="5">
    <location>
        <begin position="587"/>
        <end position="600"/>
    </location>
</feature>
<feature type="repeat" description="WD" evidence="4">
    <location>
        <begin position="510"/>
        <end position="551"/>
    </location>
</feature>
<keyword evidence="2 4" id="KW-0853">WD repeat</keyword>
<comment type="caution">
    <text evidence="6">The sequence shown here is derived from an EMBL/GenBank/DDBJ whole genome shotgun (WGS) entry which is preliminary data.</text>
</comment>
<feature type="compositionally biased region" description="Acidic residues" evidence="5">
    <location>
        <begin position="601"/>
        <end position="614"/>
    </location>
</feature>
<feature type="compositionally biased region" description="Basic and acidic residues" evidence="5">
    <location>
        <begin position="431"/>
        <end position="442"/>
    </location>
</feature>
<dbReference type="AlphaFoldDB" id="A0A2B4SZS7"/>
<feature type="region of interest" description="Disordered" evidence="5">
    <location>
        <begin position="453"/>
        <end position="496"/>
    </location>
</feature>
<feature type="compositionally biased region" description="Low complexity" evidence="5">
    <location>
        <begin position="563"/>
        <end position="575"/>
    </location>
</feature>
<dbReference type="InterPro" id="IPR036322">
    <property type="entry name" value="WD40_repeat_dom_sf"/>
</dbReference>
<dbReference type="PROSITE" id="PS50294">
    <property type="entry name" value="WD_REPEATS_REGION"/>
    <property type="match status" value="2"/>
</dbReference>
<accession>A0A2B4SZS7</accession>
<feature type="region of interest" description="Disordered" evidence="5">
    <location>
        <begin position="1"/>
        <end position="134"/>
    </location>
</feature>
<dbReference type="SMART" id="SM00320">
    <property type="entry name" value="WD40"/>
    <property type="match status" value="6"/>
</dbReference>
<feature type="repeat" description="WD" evidence="4">
    <location>
        <begin position="627"/>
        <end position="667"/>
    </location>
</feature>
<evidence type="ECO:0000256" key="1">
    <source>
        <dbReference type="ARBA" id="ARBA00021207"/>
    </source>
</evidence>
<feature type="compositionally biased region" description="Basic and acidic residues" evidence="5">
    <location>
        <begin position="154"/>
        <end position="183"/>
    </location>
</feature>
<reference evidence="7" key="1">
    <citation type="journal article" date="2017" name="bioRxiv">
        <title>Comparative analysis of the genomes of Stylophora pistillata and Acropora digitifera provides evidence for extensive differences between species of corals.</title>
        <authorList>
            <person name="Voolstra C.R."/>
            <person name="Li Y."/>
            <person name="Liew Y.J."/>
            <person name="Baumgarten S."/>
            <person name="Zoccola D."/>
            <person name="Flot J.-F."/>
            <person name="Tambutte S."/>
            <person name="Allemand D."/>
            <person name="Aranda M."/>
        </authorList>
    </citation>
    <scope>NUCLEOTIDE SEQUENCE [LARGE SCALE GENOMIC DNA]</scope>
</reference>
<dbReference type="EMBL" id="LSMT01000007">
    <property type="protein sequence ID" value="PFX33937.1"/>
    <property type="molecule type" value="Genomic_DNA"/>
</dbReference>
<dbReference type="InterPro" id="IPR020472">
    <property type="entry name" value="WD40_PAC1"/>
</dbReference>
<proteinExistence type="predicted"/>
<feature type="compositionally biased region" description="Basic and acidic residues" evidence="5">
    <location>
        <begin position="460"/>
        <end position="471"/>
    </location>
</feature>
<dbReference type="InterPro" id="IPR015943">
    <property type="entry name" value="WD40/YVTN_repeat-like_dom_sf"/>
</dbReference>
<dbReference type="PANTHER" id="PTHR14221:SF0">
    <property type="entry name" value="WD REPEAT-CONTAINING PROTEIN 44"/>
    <property type="match status" value="1"/>
</dbReference>
<dbReference type="OrthoDB" id="20550at2759"/>
<evidence type="ECO:0000313" key="6">
    <source>
        <dbReference type="EMBL" id="PFX33937.1"/>
    </source>
</evidence>
<organism evidence="6 7">
    <name type="scientific">Stylophora pistillata</name>
    <name type="common">Smooth cauliflower coral</name>
    <dbReference type="NCBI Taxonomy" id="50429"/>
    <lineage>
        <taxon>Eukaryota</taxon>
        <taxon>Metazoa</taxon>
        <taxon>Cnidaria</taxon>
        <taxon>Anthozoa</taxon>
        <taxon>Hexacorallia</taxon>
        <taxon>Scleractinia</taxon>
        <taxon>Astrocoeniina</taxon>
        <taxon>Pocilloporidae</taxon>
        <taxon>Stylophora</taxon>
    </lineage>
</organism>
<feature type="region of interest" description="Disordered" evidence="5">
    <location>
        <begin position="424"/>
        <end position="443"/>
    </location>
</feature>
<dbReference type="InterPro" id="IPR001680">
    <property type="entry name" value="WD40_rpt"/>
</dbReference>
<keyword evidence="3" id="KW-0677">Repeat</keyword>
<evidence type="ECO:0000256" key="3">
    <source>
        <dbReference type="ARBA" id="ARBA00022737"/>
    </source>
</evidence>
<feature type="compositionally biased region" description="Low complexity" evidence="5">
    <location>
        <begin position="222"/>
        <end position="237"/>
    </location>
</feature>
<dbReference type="InterPro" id="IPR040324">
    <property type="entry name" value="WDR44/Dgr2"/>
</dbReference>
<keyword evidence="7" id="KW-1185">Reference proteome</keyword>
<name>A0A2B4SZS7_STYPI</name>
<evidence type="ECO:0000256" key="2">
    <source>
        <dbReference type="ARBA" id="ARBA00022574"/>
    </source>
</evidence>
<feature type="repeat" description="WD" evidence="4">
    <location>
        <begin position="667"/>
        <end position="701"/>
    </location>
</feature>
<feature type="compositionally biased region" description="Basic and acidic residues" evidence="5">
    <location>
        <begin position="29"/>
        <end position="42"/>
    </location>
</feature>
<feature type="region of interest" description="Disordered" evidence="5">
    <location>
        <begin position="154"/>
        <end position="264"/>
    </location>
</feature>
<feature type="region of interest" description="Disordered" evidence="5">
    <location>
        <begin position="557"/>
        <end position="614"/>
    </location>
</feature>
<feature type="compositionally biased region" description="Acidic residues" evidence="5">
    <location>
        <begin position="1"/>
        <end position="13"/>
    </location>
</feature>
<dbReference type="Pfam" id="PF00400">
    <property type="entry name" value="WD40"/>
    <property type="match status" value="4"/>
</dbReference>
<dbReference type="PRINTS" id="PR00320">
    <property type="entry name" value="GPROTEINBRPT"/>
</dbReference>
<feature type="compositionally biased region" description="Polar residues" evidence="5">
    <location>
        <begin position="86"/>
        <end position="96"/>
    </location>
</feature>
<gene>
    <name evidence="6" type="primary">wdr44</name>
    <name evidence="6" type="ORF">AWC38_SpisGene1197</name>
</gene>
<evidence type="ECO:0000313" key="7">
    <source>
        <dbReference type="Proteomes" id="UP000225706"/>
    </source>
</evidence>
<dbReference type="SUPFAM" id="SSF50978">
    <property type="entry name" value="WD40 repeat-like"/>
    <property type="match status" value="1"/>
</dbReference>
<dbReference type="PROSITE" id="PS50082">
    <property type="entry name" value="WD_REPEATS_2"/>
    <property type="match status" value="3"/>
</dbReference>
<protein>
    <recommendedName>
        <fullName evidence="1">WD repeat-containing protein 44</fullName>
    </recommendedName>
</protein>
<sequence>MQSESDSDNEFFDAAEKLNISESSTLDSRGPKDEKTAQKDQVDGPYRNHSTDISLIDPIPGENSAAAESSVVEQTNEADIIKTHGESTALNQSTSDLADRKETSDTSLLSDMIHNDSKLEPEEVTDTNSSTDCHSKAQACLGEGELQNEEIVSKETIENTVTKEDVGSDATDKKKTEFAKSKTDASQIIADVVESIEQDSAPPIAPPRRRKKKKKASLEDQTPGSPTPSESTGPDSTVTTPTEPETHIPARAFAKPVLSNEQDGKTKELELLTTESNQDDPSIHVDANNKEMKTVLDRTSSTEVIPALSLDSRLKYGSVASINRSDSYASVASNLSNGISEKAGSFTSVASTLSAHQPLGSHHGLVRYRSASGRPLSDIEILEQVMVKNLDTGEAVPLSVAEEKLPKCTNPLALQIMRLTSEYSSNPDLTNQDHEDGLERKAAKTTKKLKKFFGKKAKKADKPAKARKEDSSSSDEETPQDSPAPLIKIKSGHGKGPSEFEKLSILQDLSGEHVGAVWTIKFTLCGRLMATAGQDHMVRVWVLKESQNYFEEMRAKYSKTGDNSSSEQEPNSEEYSQMEETLKGGEESAASAEEGPTETSEANEEPAAEAPVEEDLGPYMKTPLCTYCGHTGDVLDLSWSKNYFLLSSSMDKTVRLWHISRSECLCCFQHIDFVTAICFHPRDDRYFLSGSLDGKIRLWNIPDKKVALWNEVEGTGSNLITAANFCLNGKFAVVGTYDGRCIFYETERLKYHTQWQVRAARNKKARGRKISGIEPMPGEDKVLITSNDSRIRLYDLKDNSLNCKYKGCVNTSSQIKAGFSHDGQYVICGSEDHFVYIWRTQHGFPSSRRDKNEFYESFSAHAVVVTAAMFAPVPWLIVPPDSSVHQSTTEVLVTADWSGAIKLFVNR</sequence>
<dbReference type="Gene3D" id="2.130.10.10">
    <property type="entry name" value="YVTN repeat-like/Quinoprotein amine dehydrogenase"/>
    <property type="match status" value="1"/>
</dbReference>
<evidence type="ECO:0000256" key="5">
    <source>
        <dbReference type="SAM" id="MobiDB-lite"/>
    </source>
</evidence>